<dbReference type="InterPro" id="IPR005467">
    <property type="entry name" value="His_kinase_dom"/>
</dbReference>
<evidence type="ECO:0000256" key="2">
    <source>
        <dbReference type="PROSITE-ProRule" id="PRU00169"/>
    </source>
</evidence>
<dbReference type="InterPro" id="IPR000014">
    <property type="entry name" value="PAS"/>
</dbReference>
<dbReference type="OrthoDB" id="60033at2759"/>
<dbReference type="SMART" id="SM00388">
    <property type="entry name" value="HisKA"/>
    <property type="match status" value="2"/>
</dbReference>
<dbReference type="CDD" id="cd00082">
    <property type="entry name" value="HisKA"/>
    <property type="match status" value="2"/>
</dbReference>
<feature type="domain" description="Response regulatory" evidence="6">
    <location>
        <begin position="1079"/>
        <end position="1194"/>
    </location>
</feature>
<keyword evidence="1 2" id="KW-0597">Phosphoprotein</keyword>
<dbReference type="PANTHER" id="PTHR43547:SF2">
    <property type="entry name" value="HYBRID SIGNAL TRANSDUCTION HISTIDINE KINASE C"/>
    <property type="match status" value="1"/>
</dbReference>
<feature type="compositionally biased region" description="Acidic residues" evidence="4">
    <location>
        <begin position="184"/>
        <end position="195"/>
    </location>
</feature>
<dbReference type="CDD" id="cd00156">
    <property type="entry name" value="REC"/>
    <property type="match status" value="1"/>
</dbReference>
<dbReference type="InterPro" id="IPR003661">
    <property type="entry name" value="HisK_dim/P_dom"/>
</dbReference>
<dbReference type="PRINTS" id="PR00344">
    <property type="entry name" value="BCTRLSENSOR"/>
</dbReference>
<sequence length="1898" mass="208300">MKWAPRDLAGPAFDEAMASLPIAFLESYPLPAFVCCVRTGRVRKEAYAAAADRPERPHLSHNDTNGTIVGSGSRRARSMGQHSGSSSTTGGSSQGLPTATATPSPTPTPTGELYRWSANVASSHSPANGSYPLPPPSLGSYTNGPMSQTSTAASSASMSRSASRNTTTSGALWNWRPPIRDAYDTDEEDERDDDVLPLHSVSSSSSRLGTRGGSPFAAMSTFTYDQPHGSTSCVWYNPQWSKVAGDLPLAAIVDPTTFAALEGWVESNIETRNNNSRVSRDSAQFSLDVQGTNLQLVKTRHDKHPPNTVLWIITCTKLTERAYGGSEQGSSEHDYGHPMIAHLAKSLGADDPHSCVKLMETIDWSKKSIGPRSKWASEINAMVSLVLITVPPVALWISDDLIGVYNQAYAEFSDHPQAFGKSMRELWDVAWDEVEPLVNKALAGEPAEREKGLIFYQRNERGRHIEKHHSFSFHPIFDKTGKVLGIWNPTHDHTDTVLAERRLKTTTKLVEETSFARTPQEMYQMTAEVMSQNPTDAPFVMLYSVKVAGSAASSAASTEGGSLDLDLQLESSVGVPGGHPSAIEKIQITGLSIASASGSFTEECLAERMGSVVVDKATDPGGSHLVAVDMTRMASPTTSVVGSVYSRGSGHSRGSTHSSRRRLSISFDSSFWPIRKALETRQCVLVDNIQNLINGFPIRQWDELPDQAIVVPINNDPENKVPQAVMVLGLNLRRPFDGPYEDWVNMLRGYLSATLAAVTTFEEDMRLRLEKEKLERAKSAWFRGAAHEFRTPLTLIAGPLEDILQTKLNSSQRQQLQMVRRNITRLEQLMTSLLDLTRLESGKVEARFVPTDLADFITDLARVFRPAFEKHKIRFCVETEAHDAVAVDPVLVEIVVAHLVINALKLTENGTVSIRLAFTHDMASIIVSDTGTGMSETDMQSATNFFHRIQTAENRGTAATGVGLAIIKEIVRLHNGKLTIRTKTAASPGEDSGSTFTVSFPLSNEPNVDSLVTVPFGVYAKQVASDIKEWSKGGDTPSEDSLLYDGRTSVPSGRSASETSGSLTSAGFTDGLMFEREDVLLVVDNNAEMREYIKTLFERFCTVVEAASAEEACELIKTVEPNLVISELVMHSMSGIELLHEMRLVDRLRFVPMVLISSTTDDEQRVAAFLAGVDDFVSKPFKPRELLLRAHLHMQMGKKRNKLERLFAQREQELSVLSDYCPSGIMRTDADGKVLYANASFRNPAGMMSDEDPHQWFEFCDDESRGRVEHAWFEILQGRLPATTLQWKWRTGRTMSAVLIRLDVVRPGMSGLLMCVTDISYQEERLEEAQRRRIEAEESKHQQELLVDLTSHEIRTPVSAILQCSSLVKENLVALKEQLRFAGDAGFKPTPSLLADLEEDVEALESIYQCGLVQERIAGDVLSLARIQLDMLSLHFVEMDLHKEAKKVLSVFANEAKMKKIEILLELGGSLEALQVRGIKTDPVRLGQVLTNLTANAIRFTAAAETRRITVHYEVALEPPLPGTLLPPPNMPHPMVTPLAEDTPIYLYVSVTDTGPGMTPEEQKMLFRRFQQSNKMIHTRYGGSGLGLFICKKIVELLGGAIAVESEIGVGSVFRFWIKTHTVAPVQLGSPTVAPSPLAIPPTQTLRVGAPDPAVSPLLPVPRLPATTPASPDAPEPLRLLIVEDNIINQTVLKRQLVKAGFVCDTANDGQEALLRIHEVDRECRHGSPGAQGYDAVLMDLEMPVMDGLTAIRHIRDAERRGILRPQLVIALTGNARQGQIDQAKAAGMNDVVIKPYRLPALIAKIRDASQSHRARCADDGCEEVRAAPRLRYDTNAAGHAVLSEANVARLGSKRRVQPQEQRGHTEGQGEAKNANGRSPDVPSAAADMARDMTDASE</sequence>
<reference evidence="8 9" key="1">
    <citation type="submission" date="2015-03" db="EMBL/GenBank/DDBJ databases">
        <title>Genomics and transcriptomics of the oil-accumulating basidiomycete yeast T. oleaginosus allow insights into substrate utilization and the diverse evolutionary trajectories of mating systems in fungi.</title>
        <authorList>
            <consortium name="DOE Joint Genome Institute"/>
            <person name="Kourist R."/>
            <person name="Kracht O."/>
            <person name="Bracharz F."/>
            <person name="Lipzen A."/>
            <person name="Nolan M."/>
            <person name="Ohm R."/>
            <person name="Grigoriev I."/>
            <person name="Sun S."/>
            <person name="Heitman J."/>
            <person name="Bruck T."/>
            <person name="Nowrousian M."/>
        </authorList>
    </citation>
    <scope>NUCLEOTIDE SEQUENCE [LARGE SCALE GENOMIC DNA]</scope>
    <source>
        <strain evidence="8 9">IBC0246</strain>
    </source>
</reference>
<dbReference type="PROSITE" id="PS50109">
    <property type="entry name" value="HIS_KIN"/>
    <property type="match status" value="2"/>
</dbReference>
<feature type="region of interest" description="Disordered" evidence="4">
    <location>
        <begin position="1029"/>
        <end position="1062"/>
    </location>
</feature>
<protein>
    <submittedName>
        <fullName evidence="8">Uncharacterized protein</fullName>
    </submittedName>
</protein>
<dbReference type="PANTHER" id="PTHR43547">
    <property type="entry name" value="TWO-COMPONENT HISTIDINE KINASE"/>
    <property type="match status" value="1"/>
</dbReference>
<feature type="region of interest" description="Disordered" evidence="4">
    <location>
        <begin position="1850"/>
        <end position="1898"/>
    </location>
</feature>
<evidence type="ECO:0000256" key="3">
    <source>
        <dbReference type="SAM" id="Coils"/>
    </source>
</evidence>
<dbReference type="STRING" id="879819.A0A0J0XM60"/>
<dbReference type="Proteomes" id="UP000053611">
    <property type="component" value="Unassembled WGS sequence"/>
</dbReference>
<dbReference type="SMART" id="SM00387">
    <property type="entry name" value="HATPase_c"/>
    <property type="match status" value="2"/>
</dbReference>
<dbReference type="GO" id="GO:0000155">
    <property type="term" value="F:phosphorelay sensor kinase activity"/>
    <property type="evidence" value="ECO:0007669"/>
    <property type="project" value="InterPro"/>
</dbReference>
<feature type="compositionally biased region" description="Basic and acidic residues" evidence="4">
    <location>
        <begin position="1889"/>
        <end position="1898"/>
    </location>
</feature>
<dbReference type="GeneID" id="28981451"/>
<dbReference type="RefSeq" id="XP_018278691.1">
    <property type="nucleotide sequence ID" value="XM_018420848.1"/>
</dbReference>
<feature type="compositionally biased region" description="Low complexity" evidence="4">
    <location>
        <begin position="147"/>
        <end position="171"/>
    </location>
</feature>
<comment type="caution">
    <text evidence="2">Lacks conserved residue(s) required for the propagation of feature annotation.</text>
</comment>
<dbReference type="InterPro" id="IPR011006">
    <property type="entry name" value="CheY-like_superfamily"/>
</dbReference>
<dbReference type="Pfam" id="PF00072">
    <property type="entry name" value="Response_reg"/>
    <property type="match status" value="2"/>
</dbReference>
<dbReference type="EMBL" id="KQ087208">
    <property type="protein sequence ID" value="KLT42200.1"/>
    <property type="molecule type" value="Genomic_DNA"/>
</dbReference>
<feature type="compositionally biased region" description="Polar residues" evidence="4">
    <location>
        <begin position="1049"/>
        <end position="1062"/>
    </location>
</feature>
<feature type="region of interest" description="Disordered" evidence="4">
    <location>
        <begin position="48"/>
        <end position="212"/>
    </location>
</feature>
<dbReference type="Gene3D" id="3.40.50.2300">
    <property type="match status" value="2"/>
</dbReference>
<proteinExistence type="predicted"/>
<dbReference type="Gene3D" id="3.30.565.10">
    <property type="entry name" value="Histidine kinase-like ATPase, C-terminal domain"/>
    <property type="match status" value="2"/>
</dbReference>
<dbReference type="InterPro" id="IPR003594">
    <property type="entry name" value="HATPase_dom"/>
</dbReference>
<dbReference type="SUPFAM" id="SSF55785">
    <property type="entry name" value="PYP-like sensor domain (PAS domain)"/>
    <property type="match status" value="1"/>
</dbReference>
<dbReference type="InterPro" id="IPR036890">
    <property type="entry name" value="HATPase_C_sf"/>
</dbReference>
<name>A0A0J0XM60_9TREE</name>
<organism evidence="8 9">
    <name type="scientific">Cutaneotrichosporon oleaginosum</name>
    <dbReference type="NCBI Taxonomy" id="879819"/>
    <lineage>
        <taxon>Eukaryota</taxon>
        <taxon>Fungi</taxon>
        <taxon>Dikarya</taxon>
        <taxon>Basidiomycota</taxon>
        <taxon>Agaricomycotina</taxon>
        <taxon>Tremellomycetes</taxon>
        <taxon>Trichosporonales</taxon>
        <taxon>Trichosporonaceae</taxon>
        <taxon>Cutaneotrichosporon</taxon>
    </lineage>
</organism>
<dbReference type="Pfam" id="PF00512">
    <property type="entry name" value="HisKA"/>
    <property type="match status" value="1"/>
</dbReference>
<dbReference type="FunFam" id="1.10.287.130:FF:000079">
    <property type="entry name" value="Unplaced genomic scaffold supercont1.240, whole genome shotgun sequence"/>
    <property type="match status" value="1"/>
</dbReference>
<dbReference type="Gene3D" id="1.10.287.130">
    <property type="match status" value="2"/>
</dbReference>
<accession>A0A0J0XM60</accession>
<dbReference type="PROSITE" id="PS50112">
    <property type="entry name" value="PAS"/>
    <property type="match status" value="1"/>
</dbReference>
<evidence type="ECO:0000259" key="7">
    <source>
        <dbReference type="PROSITE" id="PS50112"/>
    </source>
</evidence>
<dbReference type="InterPro" id="IPR036097">
    <property type="entry name" value="HisK_dim/P_sf"/>
</dbReference>
<dbReference type="CDD" id="cd17546">
    <property type="entry name" value="REC_hyHK_CKI1_RcsC-like"/>
    <property type="match status" value="1"/>
</dbReference>
<dbReference type="SMART" id="SM00448">
    <property type="entry name" value="REC"/>
    <property type="match status" value="2"/>
</dbReference>
<evidence type="ECO:0000313" key="8">
    <source>
        <dbReference type="EMBL" id="KLT42200.1"/>
    </source>
</evidence>
<dbReference type="PROSITE" id="PS50110">
    <property type="entry name" value="RESPONSE_REGULATORY"/>
    <property type="match status" value="2"/>
</dbReference>
<feature type="domain" description="Histidine kinase" evidence="5">
    <location>
        <begin position="1349"/>
        <end position="1622"/>
    </location>
</feature>
<dbReference type="SUPFAM" id="SSF47384">
    <property type="entry name" value="Homodimeric domain of signal transducing histidine kinase"/>
    <property type="match status" value="2"/>
</dbReference>
<evidence type="ECO:0000259" key="5">
    <source>
        <dbReference type="PROSITE" id="PS50109"/>
    </source>
</evidence>
<evidence type="ECO:0000259" key="6">
    <source>
        <dbReference type="PROSITE" id="PS50110"/>
    </source>
</evidence>
<feature type="coiled-coil region" evidence="3">
    <location>
        <begin position="1319"/>
        <end position="1346"/>
    </location>
</feature>
<dbReference type="SMART" id="SM00091">
    <property type="entry name" value="PAS"/>
    <property type="match status" value="1"/>
</dbReference>
<feature type="domain" description="PAS" evidence="7">
    <location>
        <begin position="1210"/>
        <end position="1251"/>
    </location>
</feature>
<feature type="compositionally biased region" description="Low complexity" evidence="4">
    <location>
        <begin position="78"/>
        <end position="103"/>
    </location>
</feature>
<dbReference type="InterPro" id="IPR035965">
    <property type="entry name" value="PAS-like_dom_sf"/>
</dbReference>
<keyword evidence="3" id="KW-0175">Coiled coil</keyword>
<dbReference type="SUPFAM" id="SSF55874">
    <property type="entry name" value="ATPase domain of HSP90 chaperone/DNA topoisomerase II/histidine kinase"/>
    <property type="match status" value="2"/>
</dbReference>
<dbReference type="Gene3D" id="3.30.450.20">
    <property type="entry name" value="PAS domain"/>
    <property type="match status" value="2"/>
</dbReference>
<dbReference type="Pfam" id="PF02518">
    <property type="entry name" value="HATPase_c"/>
    <property type="match status" value="2"/>
</dbReference>
<gene>
    <name evidence="8" type="ORF">CC85DRAFT_260792</name>
</gene>
<dbReference type="InterPro" id="IPR004358">
    <property type="entry name" value="Sig_transdc_His_kin-like_C"/>
</dbReference>
<feature type="compositionally biased region" description="Basic and acidic residues" evidence="4">
    <location>
        <begin position="48"/>
        <end position="61"/>
    </location>
</feature>
<evidence type="ECO:0000256" key="4">
    <source>
        <dbReference type="SAM" id="MobiDB-lite"/>
    </source>
</evidence>
<evidence type="ECO:0000256" key="1">
    <source>
        <dbReference type="ARBA" id="ARBA00022553"/>
    </source>
</evidence>
<evidence type="ECO:0000313" key="9">
    <source>
        <dbReference type="Proteomes" id="UP000053611"/>
    </source>
</evidence>
<dbReference type="InterPro" id="IPR001789">
    <property type="entry name" value="Sig_transdc_resp-reg_receiver"/>
</dbReference>
<feature type="domain" description="Response regulatory" evidence="6">
    <location>
        <begin position="1679"/>
        <end position="1810"/>
    </location>
</feature>
<dbReference type="SUPFAM" id="SSF52172">
    <property type="entry name" value="CheY-like"/>
    <property type="match status" value="2"/>
</dbReference>
<dbReference type="FunFam" id="3.40.50.2300:FF:000307">
    <property type="entry name" value="Receptor-like histidine kinase BpdS"/>
    <property type="match status" value="1"/>
</dbReference>
<dbReference type="CDD" id="cd00130">
    <property type="entry name" value="PAS"/>
    <property type="match status" value="1"/>
</dbReference>
<keyword evidence="9" id="KW-1185">Reference proteome</keyword>
<feature type="modified residue" description="4-aspartylphosphate" evidence="2">
    <location>
        <position position="1740"/>
    </location>
</feature>
<feature type="compositionally biased region" description="Polar residues" evidence="4">
    <location>
        <begin position="119"/>
        <end position="128"/>
    </location>
</feature>
<feature type="domain" description="Histidine kinase" evidence="5">
    <location>
        <begin position="784"/>
        <end position="1004"/>
    </location>
</feature>